<dbReference type="GO" id="GO:0005813">
    <property type="term" value="C:centrosome"/>
    <property type="evidence" value="ECO:0007669"/>
    <property type="project" value="UniProtKB-SubCell"/>
</dbReference>
<evidence type="ECO:0000256" key="4">
    <source>
        <dbReference type="ARBA" id="ARBA00038022"/>
    </source>
</evidence>
<dbReference type="Proteomes" id="UP000008680">
    <property type="component" value="Chromosome"/>
</dbReference>
<dbReference type="KEGG" id="mru:mru_1304"/>
<evidence type="ECO:0000256" key="2">
    <source>
        <dbReference type="ARBA" id="ARBA00022574"/>
    </source>
</evidence>
<proteinExistence type="inferred from homology"/>
<feature type="compositionally biased region" description="Basic and acidic residues" evidence="7">
    <location>
        <begin position="650"/>
        <end position="666"/>
    </location>
</feature>
<dbReference type="Pfam" id="PF13271">
    <property type="entry name" value="DUF4062"/>
    <property type="match status" value="1"/>
</dbReference>
<dbReference type="STRING" id="634498.mru_1304"/>
<dbReference type="InterPro" id="IPR015943">
    <property type="entry name" value="WD40/YVTN_repeat-like_dom_sf"/>
</dbReference>
<dbReference type="InterPro" id="IPR051191">
    <property type="entry name" value="DCAF12"/>
</dbReference>
<dbReference type="InterPro" id="IPR036322">
    <property type="entry name" value="WD40_repeat_dom_sf"/>
</dbReference>
<protein>
    <submittedName>
        <fullName evidence="9">WD40 repeat-containing protein</fullName>
    </submittedName>
</protein>
<dbReference type="PANTHER" id="PTHR19860">
    <property type="entry name" value="DDB1- AND CUL4-ASSOCIATED FACTOR 12-RELATED"/>
    <property type="match status" value="1"/>
</dbReference>
<comment type="similarity">
    <text evidence="4">Belongs to the WD repeat DCAF12 family.</text>
</comment>
<accession>D3E3P3</accession>
<reference evidence="9 10" key="1">
    <citation type="journal article" date="2010" name="PLoS ONE">
        <title>The genome sequence of the rumen methanogen Methanobrevibacter ruminantium reveals new possibilities for controlling ruminant methane emissions.</title>
        <authorList>
            <person name="Leahy S.C."/>
            <person name="Kelly W.J."/>
            <person name="Altermann E."/>
            <person name="Ronimus R.S."/>
            <person name="Yeoman C.J."/>
            <person name="Pacheco D.M."/>
            <person name="Li D."/>
            <person name="Kong Z."/>
            <person name="McTavish S."/>
            <person name="Sang C."/>
            <person name="Lambie S.C."/>
            <person name="Janssen P.H."/>
            <person name="Dey D."/>
            <person name="Attwood G.T."/>
        </authorList>
    </citation>
    <scope>NUCLEOTIDE SEQUENCE [LARGE SCALE GENOMIC DNA]</scope>
    <source>
        <strain evidence="10">ATCC 35063 / DSM 1093 / JCM 13430 / OCM 146 / M1</strain>
    </source>
</reference>
<dbReference type="InterPro" id="IPR019775">
    <property type="entry name" value="WD40_repeat_CS"/>
</dbReference>
<dbReference type="Gene3D" id="2.130.10.10">
    <property type="entry name" value="YVTN repeat-like/Quinoprotein amine dehydrogenase"/>
    <property type="match status" value="3"/>
</dbReference>
<evidence type="ECO:0000313" key="10">
    <source>
        <dbReference type="Proteomes" id="UP000008680"/>
    </source>
</evidence>
<dbReference type="eggNOG" id="arCOG02491">
    <property type="taxonomic scope" value="Archaea"/>
</dbReference>
<feature type="region of interest" description="Disordered" evidence="7">
    <location>
        <begin position="650"/>
        <end position="673"/>
    </location>
</feature>
<evidence type="ECO:0000256" key="1">
    <source>
        <dbReference type="ARBA" id="ARBA00004300"/>
    </source>
</evidence>
<evidence type="ECO:0000256" key="3">
    <source>
        <dbReference type="ARBA" id="ARBA00022737"/>
    </source>
</evidence>
<keyword evidence="10" id="KW-1185">Reference proteome</keyword>
<dbReference type="SUPFAM" id="SSF50978">
    <property type="entry name" value="WD40 repeat-like"/>
    <property type="match status" value="2"/>
</dbReference>
<dbReference type="InterPro" id="IPR001680">
    <property type="entry name" value="WD40_rpt"/>
</dbReference>
<name>D3E3P3_METRM</name>
<keyword evidence="3" id="KW-0677">Repeat</keyword>
<evidence type="ECO:0000256" key="6">
    <source>
        <dbReference type="ARBA" id="ARBA00043952"/>
    </source>
</evidence>
<keyword evidence="2" id="KW-0853">WD repeat</keyword>
<dbReference type="InterPro" id="IPR025139">
    <property type="entry name" value="DUF4062"/>
</dbReference>
<dbReference type="SUPFAM" id="SSF52540">
    <property type="entry name" value="P-loop containing nucleoside triphosphate hydrolases"/>
    <property type="match status" value="1"/>
</dbReference>
<dbReference type="PROSITE" id="PS50082">
    <property type="entry name" value="WD_REPEATS_2"/>
    <property type="match status" value="2"/>
</dbReference>
<dbReference type="EMBL" id="CP001719">
    <property type="protein sequence ID" value="ADC47154.1"/>
    <property type="molecule type" value="Genomic_DNA"/>
</dbReference>
<comment type="pathway">
    <text evidence="6">Protein modification.</text>
</comment>
<gene>
    <name evidence="9" type="ordered locus">mru_1304</name>
</gene>
<dbReference type="PROSITE" id="PS00678">
    <property type="entry name" value="WD_REPEATS_1"/>
    <property type="match status" value="1"/>
</dbReference>
<dbReference type="Gene3D" id="1.25.40.370">
    <property type="match status" value="1"/>
</dbReference>
<comment type="subcellular location">
    <subcellularLocation>
        <location evidence="1">Cytoplasm</location>
        <location evidence="1">Cytoskeleton</location>
        <location evidence="1">Microtubule organizing center</location>
        <location evidence="1">Centrosome</location>
    </subcellularLocation>
</comment>
<organism evidence="9 10">
    <name type="scientific">Methanobrevibacter ruminantium (strain ATCC 35063 / DSM 1093 / JCM 13430 / OCM 146 / M1)</name>
    <name type="common">Methanobacterium ruminantium</name>
    <dbReference type="NCBI Taxonomy" id="634498"/>
    <lineage>
        <taxon>Archaea</taxon>
        <taxon>Methanobacteriati</taxon>
        <taxon>Methanobacteriota</taxon>
        <taxon>Methanomada group</taxon>
        <taxon>Methanobacteria</taxon>
        <taxon>Methanobacteriales</taxon>
        <taxon>Methanobacteriaceae</taxon>
        <taxon>Methanobrevibacter</taxon>
    </lineage>
</organism>
<evidence type="ECO:0000256" key="7">
    <source>
        <dbReference type="SAM" id="MobiDB-lite"/>
    </source>
</evidence>
<feature type="domain" description="DUF4062" evidence="8">
    <location>
        <begin position="11"/>
        <end position="125"/>
    </location>
</feature>
<dbReference type="Gene3D" id="3.40.50.300">
    <property type="entry name" value="P-loop containing nucleotide triphosphate hydrolases"/>
    <property type="match status" value="1"/>
</dbReference>
<dbReference type="SMART" id="SM00320">
    <property type="entry name" value="WD40"/>
    <property type="match status" value="6"/>
</dbReference>
<dbReference type="eggNOG" id="arCOG02561">
    <property type="taxonomic scope" value="Archaea"/>
</dbReference>
<dbReference type="GO" id="GO:0080008">
    <property type="term" value="C:Cul4-RING E3 ubiquitin ligase complex"/>
    <property type="evidence" value="ECO:0007669"/>
    <property type="project" value="TreeGrafter"/>
</dbReference>
<dbReference type="PANTHER" id="PTHR19860:SF40">
    <property type="entry name" value="WD40 REPEAT-CONTAINING PROTEIN"/>
    <property type="match status" value="1"/>
</dbReference>
<comment type="subunit">
    <text evidence="5">Component of the DCX(DCAF12) E3 ubiquitin ligase complex, at least composed of CUL4 (CUL4A or CUL4B), DDB1, DCAF12 and RBX1.</text>
</comment>
<evidence type="ECO:0000259" key="8">
    <source>
        <dbReference type="Pfam" id="PF13271"/>
    </source>
</evidence>
<evidence type="ECO:0000256" key="5">
    <source>
        <dbReference type="ARBA" id="ARBA00038623"/>
    </source>
</evidence>
<evidence type="ECO:0000313" key="9">
    <source>
        <dbReference type="EMBL" id="ADC47154.1"/>
    </source>
</evidence>
<dbReference type="InterPro" id="IPR027417">
    <property type="entry name" value="P-loop_NTPase"/>
</dbReference>
<sequence length="1587" mass="181985">MSLMEWKYATIFISSSFIDMHAERDYLIKKVFPELEEWCEEHKIHLSNIDLRWGVPEEISNNKSTIEKCLINIDESRPFFLCFLAQRRGWIPDFAEDISDDTFKRYEEIAAYSGLSATEMEIEHALLSPLKDFLNDDDELPENLRTRHSLFFIRDKSSLDEITDAQKRVYTNYGLVDAEHGEFIPGEYDSEGNCIREPKIIDDLSLKTKEIIEDADNSSQKIVDRIIKMKGDCDLPEDEKKVHIEITKYTGDWNRNLKIPEIEALTNKDKDDPEKKVRRYNDYEWMGRLSNFKEVKEDYKDISLIKKSENIESKIGRPLKDVIIEQMKRQLELEFPENFKEDEDLTEEERILQNELNQQDNFAYLNSQGYIPIKKDTDILSKYIEDADESRICLVSSEAGFGKTMLLANLAIQLEKKYTNKYDETRPNQKAIYKRFCGASNLSSKAFSLWDTIIQEAGLTEDDDFKIPKNLDELKKSIDKILDKISQKGESVIIIDAVNQMPDGLEMLKWLPAPESSNLKIIISCKEDNEDKELCLESLKFIKDRNAICPYFEDGHEDELGGEYKNYSFELKALEDCKNEKTKIINAYLKNYLKELSNKDIETICSFDASKNPLFLKVLLAELRVFASFEKLRDEIQEFIKDEFADESKLTSEDSSNHSDDSEGSKKQSQGSPKTAFNHVLERLEHDEDLVEGEALVPLIFALLANARVGLSRDEMASIIKAAKPDLDDEYIRDTINLNLRQVKPFMARKEGRDDFFYESFKLAAQERYAPKNIPKNERLNEYFKDKEDSDKLINVNALLADYFLKDALGQDSADSNDKTLDLSTIDGFNFKGENIRSYNELPYHANESRDFDRLKDILSSYSFIKNKINLSDINNLIVDYQFKDFEDAQHPFIKDEEDHSIVLIGRALELSAPILSDDKSELPAQLYGRMVDLRDDEVISPLIDEIEADYEMVLKPKSNSLYSPKSSIIKRPKVNGTKSTSSIEITDDKLLISANEDGTLNLFDLESNDLEILEEPHDSKVIRIIPTDEGQNMLMASSNGQINKWDINNRSIFKDDDNIYPKINANITDIYLSGTYNKIYASSHEGIFTIDLDTKELCEEKEIEHKKYNQILVPRRNEAILVCDEKEVDGWDVYEKRKAYNRQHQQNPAGEESSTQLDSSEEIRFMGLNKRFLTLISENGQMKFWNTLKNSGGGESIDEAQVCSPHDKFAQAITLEKEDQIITISDMGVLRVWNIPRPRQPKFEIAKIEGSDIPMDIQTGIKSPTAIDYFTDGDERWVIVANENNDISVIDLNKKVEANKETKHSESVLSIKIDGNHMITASDNGEIFAWDLNKEECINKFASEFRVNSISYDRDKSQLLLSGVKKEKDGNKIYKIASRDATDMWEPIKVQDDGSDSKKSKKLIDLNADDRDNPNPVIDIAQISDGMVFIEEKKISMPDYEAGFDKKATSLATQFDSNLAFVGFEDGSISSYPRETEFDAGINSPVVKIRVSGDRLVAGFKDGSVVIFDLSGTKTASFKAHDKAITNIYLDESRLITISEDKTLKFWKNDECTYTYFLDIFATSVSVNDGKLILGDTLGNLRFFEL</sequence>
<dbReference type="PATRIC" id="fig|634498.28.peg.1308"/>
<dbReference type="HOGENOM" id="CLU_244839_0_0_2"/>